<evidence type="ECO:0000256" key="1">
    <source>
        <dbReference type="SAM" id="MobiDB-lite"/>
    </source>
</evidence>
<reference evidence="2" key="2">
    <citation type="journal article" date="2015" name="Data Brief">
        <title>Shoot transcriptome of the giant reed, Arundo donax.</title>
        <authorList>
            <person name="Barrero R.A."/>
            <person name="Guerrero F.D."/>
            <person name="Moolhuijzen P."/>
            <person name="Goolsby J.A."/>
            <person name="Tidwell J."/>
            <person name="Bellgard S.E."/>
            <person name="Bellgard M.I."/>
        </authorList>
    </citation>
    <scope>NUCLEOTIDE SEQUENCE</scope>
    <source>
        <tissue evidence="2">Shoot tissue taken approximately 20 cm above the soil surface</tissue>
    </source>
</reference>
<dbReference type="AlphaFoldDB" id="A0A0A9AMW2"/>
<feature type="region of interest" description="Disordered" evidence="1">
    <location>
        <begin position="1"/>
        <end position="28"/>
    </location>
</feature>
<accession>A0A0A9AMW2</accession>
<reference evidence="2" key="1">
    <citation type="submission" date="2014-09" db="EMBL/GenBank/DDBJ databases">
        <authorList>
            <person name="Magalhaes I.L.F."/>
            <person name="Oliveira U."/>
            <person name="Santos F.R."/>
            <person name="Vidigal T.H.D.A."/>
            <person name="Brescovit A.D."/>
            <person name="Santos A.J."/>
        </authorList>
    </citation>
    <scope>NUCLEOTIDE SEQUENCE</scope>
    <source>
        <tissue evidence="2">Shoot tissue taken approximately 20 cm above the soil surface</tissue>
    </source>
</reference>
<sequence length="59" mass="6231">MKQPRPHVAAGSLGTHHPTGDGVGETSTKRECGVVVEGGAAELHRRICTDFGRHIRSAV</sequence>
<organism evidence="2">
    <name type="scientific">Arundo donax</name>
    <name type="common">Giant reed</name>
    <name type="synonym">Donax arundinaceus</name>
    <dbReference type="NCBI Taxonomy" id="35708"/>
    <lineage>
        <taxon>Eukaryota</taxon>
        <taxon>Viridiplantae</taxon>
        <taxon>Streptophyta</taxon>
        <taxon>Embryophyta</taxon>
        <taxon>Tracheophyta</taxon>
        <taxon>Spermatophyta</taxon>
        <taxon>Magnoliopsida</taxon>
        <taxon>Liliopsida</taxon>
        <taxon>Poales</taxon>
        <taxon>Poaceae</taxon>
        <taxon>PACMAD clade</taxon>
        <taxon>Arundinoideae</taxon>
        <taxon>Arundineae</taxon>
        <taxon>Arundo</taxon>
    </lineage>
</organism>
<evidence type="ECO:0000313" key="2">
    <source>
        <dbReference type="EMBL" id="JAD52481.1"/>
    </source>
</evidence>
<proteinExistence type="predicted"/>
<protein>
    <submittedName>
        <fullName evidence="2">Uncharacterized protein</fullName>
    </submittedName>
</protein>
<name>A0A0A9AMW2_ARUDO</name>
<dbReference type="EMBL" id="GBRH01245414">
    <property type="protein sequence ID" value="JAD52481.1"/>
    <property type="molecule type" value="Transcribed_RNA"/>
</dbReference>